<feature type="compositionally biased region" description="Basic and acidic residues" evidence="1">
    <location>
        <begin position="67"/>
        <end position="84"/>
    </location>
</feature>
<feature type="region of interest" description="Disordered" evidence="1">
    <location>
        <begin position="67"/>
        <end position="101"/>
    </location>
</feature>
<reference evidence="2" key="1">
    <citation type="journal article" date="2015" name="Nature">
        <title>Complex archaea that bridge the gap between prokaryotes and eukaryotes.</title>
        <authorList>
            <person name="Spang A."/>
            <person name="Saw J.H."/>
            <person name="Jorgensen S.L."/>
            <person name="Zaremba-Niedzwiedzka K."/>
            <person name="Martijn J."/>
            <person name="Lind A.E."/>
            <person name="van Eijk R."/>
            <person name="Schleper C."/>
            <person name="Guy L."/>
            <person name="Ettema T.J."/>
        </authorList>
    </citation>
    <scope>NUCLEOTIDE SEQUENCE</scope>
</reference>
<gene>
    <name evidence="2" type="ORF">LCGC14_1841860</name>
</gene>
<proteinExistence type="predicted"/>
<evidence type="ECO:0000256" key="1">
    <source>
        <dbReference type="SAM" id="MobiDB-lite"/>
    </source>
</evidence>
<accession>A0A0F9JCD8</accession>
<dbReference type="EMBL" id="LAZR01018362">
    <property type="protein sequence ID" value="KKL96702.1"/>
    <property type="molecule type" value="Genomic_DNA"/>
</dbReference>
<sequence>MKTTDSNFVAALLNYRRLVADHKKRWIEIRKIGKILLKEQEDRTMKITPGIVSEVVRVYKDKFPRSMRDRWEKPEKKDRKKNKEGSISGGCDRSAPRRHYR</sequence>
<dbReference type="AlphaFoldDB" id="A0A0F9JCD8"/>
<protein>
    <submittedName>
        <fullName evidence="2">Uncharacterized protein</fullName>
    </submittedName>
</protein>
<comment type="caution">
    <text evidence="2">The sequence shown here is derived from an EMBL/GenBank/DDBJ whole genome shotgun (WGS) entry which is preliminary data.</text>
</comment>
<name>A0A0F9JCD8_9ZZZZ</name>
<organism evidence="2">
    <name type="scientific">marine sediment metagenome</name>
    <dbReference type="NCBI Taxonomy" id="412755"/>
    <lineage>
        <taxon>unclassified sequences</taxon>
        <taxon>metagenomes</taxon>
        <taxon>ecological metagenomes</taxon>
    </lineage>
</organism>
<evidence type="ECO:0000313" key="2">
    <source>
        <dbReference type="EMBL" id="KKL96702.1"/>
    </source>
</evidence>